<name>A0AAX4NHJ4_9ARCH</name>
<accession>A0AAX4NHJ4</accession>
<evidence type="ECO:0000313" key="1">
    <source>
        <dbReference type="EMBL" id="WYY01002.1"/>
    </source>
</evidence>
<evidence type="ECO:0000313" key="2">
    <source>
        <dbReference type="Proteomes" id="UP001451606"/>
    </source>
</evidence>
<gene>
    <name evidence="1" type="ORF">OXIME_001597</name>
</gene>
<keyword evidence="2" id="KW-1185">Reference proteome</keyword>
<evidence type="ECO:0008006" key="3">
    <source>
        <dbReference type="Google" id="ProtNLM"/>
    </source>
</evidence>
<sequence>MQNSSIRMDIALYEGIKGTLKLTDNGLYFTSRKKNSFSLELDKIEKVSFLKTALTTSTLYINEKEIIVCRAHLWAGDIRKLKPELPA</sequence>
<dbReference type="Proteomes" id="UP001451606">
    <property type="component" value="Chromosome"/>
</dbReference>
<dbReference type="EMBL" id="CP133772">
    <property type="protein sequence ID" value="WYY01002.1"/>
    <property type="molecule type" value="Genomic_DNA"/>
</dbReference>
<dbReference type="AlphaFoldDB" id="A0AAX4NHJ4"/>
<dbReference type="RefSeq" id="WP_393971324.1">
    <property type="nucleotide sequence ID" value="NZ_CP133772.1"/>
</dbReference>
<dbReference type="GeneID" id="95968335"/>
<organism evidence="1 2">
    <name type="scientific">Oxyplasma meridianum</name>
    <dbReference type="NCBI Taxonomy" id="3073602"/>
    <lineage>
        <taxon>Archaea</taxon>
        <taxon>Methanobacteriati</taxon>
        <taxon>Thermoplasmatota</taxon>
        <taxon>Thermoplasmata</taxon>
        <taxon>Thermoplasmatales</taxon>
        <taxon>Thermoplasmataceae</taxon>
        <taxon>Oxyplasma</taxon>
    </lineage>
</organism>
<proteinExistence type="predicted"/>
<reference evidence="1 2" key="1">
    <citation type="submission" date="2023-09" db="EMBL/GenBank/DDBJ databases">
        <authorList>
            <person name="Golyshina O.V."/>
            <person name="Lunev E.A."/>
            <person name="Bargiela R."/>
            <person name="Gaines M.C."/>
            <person name="Daum B."/>
            <person name="Bale N.J."/>
            <person name="Koenen M."/>
            <person name="Sinninghe Damst J.S."/>
            <person name="Yakimov M."/>
            <person name="Golyshin P.N."/>
        </authorList>
    </citation>
    <scope>NUCLEOTIDE SEQUENCE [LARGE SCALE GENOMIC DNA]</scope>
    <source>
        <strain evidence="1 2">M1</strain>
    </source>
</reference>
<protein>
    <recommendedName>
        <fullName evidence="3">GRAM domain-containing protein</fullName>
    </recommendedName>
</protein>
<dbReference type="KEGG" id="omr:OXIME_001597"/>